<dbReference type="AlphaFoldDB" id="A0A6H5H5C1"/>
<organism evidence="1 2">
    <name type="scientific">Nesidiocoris tenuis</name>
    <dbReference type="NCBI Taxonomy" id="355587"/>
    <lineage>
        <taxon>Eukaryota</taxon>
        <taxon>Metazoa</taxon>
        <taxon>Ecdysozoa</taxon>
        <taxon>Arthropoda</taxon>
        <taxon>Hexapoda</taxon>
        <taxon>Insecta</taxon>
        <taxon>Pterygota</taxon>
        <taxon>Neoptera</taxon>
        <taxon>Paraneoptera</taxon>
        <taxon>Hemiptera</taxon>
        <taxon>Heteroptera</taxon>
        <taxon>Panheteroptera</taxon>
        <taxon>Cimicomorpha</taxon>
        <taxon>Miridae</taxon>
        <taxon>Dicyphina</taxon>
        <taxon>Nesidiocoris</taxon>
    </lineage>
</organism>
<name>A0A6H5H5C1_9HEMI</name>
<gene>
    <name evidence="1" type="ORF">NTEN_LOCUS16310</name>
</gene>
<evidence type="ECO:0000313" key="1">
    <source>
        <dbReference type="EMBL" id="CAB0011333.1"/>
    </source>
</evidence>
<sequence>MTLNLFGSDSPDNIQQVAANHNVQDYIVKFGFTVHRMRLEYLSIQKFDFDFDYEFEFLFYWTLILRWIHKCASSTGYPLRLDKRETPLLRPSNQIDQHYVSRHWSLE</sequence>
<dbReference type="EMBL" id="CADCXU010024062">
    <property type="protein sequence ID" value="CAB0011333.1"/>
    <property type="molecule type" value="Genomic_DNA"/>
</dbReference>
<keyword evidence="2" id="KW-1185">Reference proteome</keyword>
<evidence type="ECO:0000313" key="2">
    <source>
        <dbReference type="Proteomes" id="UP000479000"/>
    </source>
</evidence>
<dbReference type="Proteomes" id="UP000479000">
    <property type="component" value="Unassembled WGS sequence"/>
</dbReference>
<accession>A0A6H5H5C1</accession>
<protein>
    <submittedName>
        <fullName evidence="1">Uncharacterized protein</fullName>
    </submittedName>
</protein>
<proteinExistence type="predicted"/>
<reference evidence="1 2" key="1">
    <citation type="submission" date="2020-02" db="EMBL/GenBank/DDBJ databases">
        <authorList>
            <person name="Ferguson B K."/>
        </authorList>
    </citation>
    <scope>NUCLEOTIDE SEQUENCE [LARGE SCALE GENOMIC DNA]</scope>
</reference>